<evidence type="ECO:0000313" key="1">
    <source>
        <dbReference type="EMBL" id="KAA0039669.1"/>
    </source>
</evidence>
<dbReference type="Gene3D" id="3.20.20.20">
    <property type="entry name" value="Dihydropteroate synthase-like"/>
    <property type="match status" value="1"/>
</dbReference>
<sequence length="122" mass="13634">MTRFVRKPVEMKNWNALSVLCAGNFPVSKEPPHCPILLDFELSKKLATTMEQPLAKTFLAAAEDGLGDTIRVSLTEPPEKEIDPCRRLTTLGMNYATRQVIDVVSDKTCCSFIIYDNAHCCI</sequence>
<dbReference type="OrthoDB" id="1745233at2759"/>
<dbReference type="GO" id="GO:0016740">
    <property type="term" value="F:transferase activity"/>
    <property type="evidence" value="ECO:0007669"/>
    <property type="project" value="UniProtKB-KW"/>
</dbReference>
<comment type="caution">
    <text evidence="1">The sequence shown here is derived from an EMBL/GenBank/DDBJ whole genome shotgun (WGS) entry which is preliminary data.</text>
</comment>
<dbReference type="STRING" id="1194695.A0A5A7TEL2"/>
<proteinExistence type="predicted"/>
<dbReference type="AlphaFoldDB" id="A0A5A7TEL2"/>
<organism evidence="1 2">
    <name type="scientific">Cucumis melo var. makuwa</name>
    <name type="common">Oriental melon</name>
    <dbReference type="NCBI Taxonomy" id="1194695"/>
    <lineage>
        <taxon>Eukaryota</taxon>
        <taxon>Viridiplantae</taxon>
        <taxon>Streptophyta</taxon>
        <taxon>Embryophyta</taxon>
        <taxon>Tracheophyta</taxon>
        <taxon>Spermatophyta</taxon>
        <taxon>Magnoliopsida</taxon>
        <taxon>eudicotyledons</taxon>
        <taxon>Gunneridae</taxon>
        <taxon>Pentapetalae</taxon>
        <taxon>rosids</taxon>
        <taxon>fabids</taxon>
        <taxon>Cucurbitales</taxon>
        <taxon>Cucurbitaceae</taxon>
        <taxon>Benincaseae</taxon>
        <taxon>Cucumis</taxon>
    </lineage>
</organism>
<gene>
    <name evidence="1" type="ORF">E6C27_scaffold4602G00010</name>
</gene>
<protein>
    <submittedName>
        <fullName evidence="1">Transferase</fullName>
    </submittedName>
</protein>
<accession>A0A5A7TEL2</accession>
<dbReference type="EMBL" id="SSTE01018352">
    <property type="protein sequence ID" value="KAA0039669.1"/>
    <property type="molecule type" value="Genomic_DNA"/>
</dbReference>
<evidence type="ECO:0000313" key="2">
    <source>
        <dbReference type="Proteomes" id="UP000321393"/>
    </source>
</evidence>
<reference evidence="1 2" key="1">
    <citation type="submission" date="2019-08" db="EMBL/GenBank/DDBJ databases">
        <title>Draft genome sequences of two oriental melons (Cucumis melo L. var makuwa).</title>
        <authorList>
            <person name="Kwon S.-Y."/>
        </authorList>
    </citation>
    <scope>NUCLEOTIDE SEQUENCE [LARGE SCALE GENOMIC DNA]</scope>
    <source>
        <strain evidence="2">cv. SW 3</strain>
        <tissue evidence="1">Leaf</tissue>
    </source>
</reference>
<dbReference type="InterPro" id="IPR011005">
    <property type="entry name" value="Dihydropteroate_synth-like_sf"/>
</dbReference>
<keyword evidence="1" id="KW-0808">Transferase</keyword>
<name>A0A5A7TEL2_CUCMM</name>
<dbReference type="Proteomes" id="UP000321393">
    <property type="component" value="Unassembled WGS sequence"/>
</dbReference>